<evidence type="ECO:0000313" key="2">
    <source>
        <dbReference type="Proteomes" id="UP001222027"/>
    </source>
</evidence>
<dbReference type="CDD" id="cd22162">
    <property type="entry name" value="F-box_AtSKIP3-like"/>
    <property type="match status" value="1"/>
</dbReference>
<organism evidence="1 2">
    <name type="scientific">Ensete ventricosum</name>
    <name type="common">Abyssinian banana</name>
    <name type="synonym">Musa ensete</name>
    <dbReference type="NCBI Taxonomy" id="4639"/>
    <lineage>
        <taxon>Eukaryota</taxon>
        <taxon>Viridiplantae</taxon>
        <taxon>Streptophyta</taxon>
        <taxon>Embryophyta</taxon>
        <taxon>Tracheophyta</taxon>
        <taxon>Spermatophyta</taxon>
        <taxon>Magnoliopsida</taxon>
        <taxon>Liliopsida</taxon>
        <taxon>Zingiberales</taxon>
        <taxon>Musaceae</taxon>
        <taxon>Ensete</taxon>
    </lineage>
</organism>
<dbReference type="Pfam" id="PF14299">
    <property type="entry name" value="PP2"/>
    <property type="match status" value="1"/>
</dbReference>
<dbReference type="AlphaFoldDB" id="A0AAV8QWK4"/>
<name>A0AAV8QWK4_ENSVE</name>
<dbReference type="SUPFAM" id="SSF81383">
    <property type="entry name" value="F-box domain"/>
    <property type="match status" value="1"/>
</dbReference>
<accession>A0AAV8QWK4</accession>
<evidence type="ECO:0000313" key="1">
    <source>
        <dbReference type="EMBL" id="KAJ8485048.1"/>
    </source>
</evidence>
<dbReference type="EMBL" id="JAQQAF010000005">
    <property type="protein sequence ID" value="KAJ8485048.1"/>
    <property type="molecule type" value="Genomic_DNA"/>
</dbReference>
<dbReference type="Proteomes" id="UP001222027">
    <property type="component" value="Unassembled WGS sequence"/>
</dbReference>
<dbReference type="InterPro" id="IPR036047">
    <property type="entry name" value="F-box-like_dom_sf"/>
</dbReference>
<protein>
    <recommendedName>
        <fullName evidence="3">F-box domain-containing protein</fullName>
    </recommendedName>
</protein>
<dbReference type="PANTHER" id="PTHR32278">
    <property type="entry name" value="F-BOX DOMAIN-CONTAINING PROTEIN"/>
    <property type="match status" value="1"/>
</dbReference>
<dbReference type="InterPro" id="IPR025886">
    <property type="entry name" value="PP2-like"/>
</dbReference>
<reference evidence="1 2" key="1">
    <citation type="submission" date="2022-12" db="EMBL/GenBank/DDBJ databases">
        <title>Chromosome-scale assembly of the Ensete ventricosum genome.</title>
        <authorList>
            <person name="Dussert Y."/>
            <person name="Stocks J."/>
            <person name="Wendawek A."/>
            <person name="Woldeyes F."/>
            <person name="Nichols R.A."/>
            <person name="Borrell J.S."/>
        </authorList>
    </citation>
    <scope>NUCLEOTIDE SEQUENCE [LARGE SCALE GENOMIC DNA]</scope>
    <source>
        <strain evidence="2">cv. Maze</strain>
        <tissue evidence="1">Seeds</tissue>
    </source>
</reference>
<comment type="caution">
    <text evidence="1">The sequence shown here is derived from an EMBL/GenBank/DDBJ whole genome shotgun (WGS) entry which is preliminary data.</text>
</comment>
<sequence length="295" mass="33028">MGESGMDRLPEGCVAHAIALTSPRDACRFSAVSSCFRSAAAYDTVWDRFLPSDYRSILSRAVRPVVCSSKRDLFFRLCDSLLIDAGKMSFWLERSSGAKCYMLSARSLSITWGDTPQYWRWVPLSDSRFSEAAELVNVCWLEIRGKIQSRMLSGRRTYAAYLIFKLADWSRGLGHPPQEASVTVGVEHSSTHVVRLQPSDSPSRVRARRNRIRFGPLVRWGAMMLEIAADQEASAAAAAEVGDARDDGWMEAELGEFYNEEGEDGEVEMSLMEVKGGHWKKGLIIQGIEIRPKAY</sequence>
<keyword evidence="2" id="KW-1185">Reference proteome</keyword>
<evidence type="ECO:0008006" key="3">
    <source>
        <dbReference type="Google" id="ProtNLM"/>
    </source>
</evidence>
<gene>
    <name evidence="1" type="ORF">OPV22_017533</name>
</gene>
<proteinExistence type="predicted"/>
<dbReference type="PANTHER" id="PTHR32278:SF111">
    <property type="entry name" value="F-BOX PROTEIN PP2-B12-RELATED"/>
    <property type="match status" value="1"/>
</dbReference>